<dbReference type="NCBIfam" id="TIGR02212">
    <property type="entry name" value="lolCE"/>
    <property type="match status" value="1"/>
</dbReference>
<feature type="transmembrane region" description="Helical" evidence="8">
    <location>
        <begin position="313"/>
        <end position="337"/>
    </location>
</feature>
<dbReference type="PANTHER" id="PTHR30489:SF0">
    <property type="entry name" value="LIPOPROTEIN-RELEASING SYSTEM TRANSMEMBRANE PROTEIN LOLE"/>
    <property type="match status" value="1"/>
</dbReference>
<evidence type="ECO:0000256" key="3">
    <source>
        <dbReference type="ARBA" id="ARBA00022448"/>
    </source>
</evidence>
<feature type="domain" description="MacB-like periplasmic core" evidence="10">
    <location>
        <begin position="27"/>
        <end position="168"/>
    </location>
</feature>
<keyword evidence="12" id="KW-1185">Reference proteome</keyword>
<evidence type="ECO:0000313" key="12">
    <source>
        <dbReference type="Proteomes" id="UP001069090"/>
    </source>
</evidence>
<dbReference type="InterPro" id="IPR011925">
    <property type="entry name" value="LolCE_TM"/>
</dbReference>
<name>A0A9J6RJE6_9GAMM</name>
<protein>
    <submittedName>
        <fullName evidence="11">Lipoprotein-releasing ABC transporter permease subunit</fullName>
    </submittedName>
</protein>
<dbReference type="Pfam" id="PF12704">
    <property type="entry name" value="MacB_PCD"/>
    <property type="match status" value="1"/>
</dbReference>
<evidence type="ECO:0000256" key="1">
    <source>
        <dbReference type="ARBA" id="ARBA00004651"/>
    </source>
</evidence>
<dbReference type="RefSeq" id="WP_258330479.1">
    <property type="nucleotide sequence ID" value="NZ_JAPTGG010000002.1"/>
</dbReference>
<evidence type="ECO:0000256" key="6">
    <source>
        <dbReference type="ARBA" id="ARBA00022989"/>
    </source>
</evidence>
<keyword evidence="4" id="KW-1003">Cell membrane</keyword>
<evidence type="ECO:0000256" key="4">
    <source>
        <dbReference type="ARBA" id="ARBA00022475"/>
    </source>
</evidence>
<keyword evidence="6 8" id="KW-1133">Transmembrane helix</keyword>
<dbReference type="PANTHER" id="PTHR30489">
    <property type="entry name" value="LIPOPROTEIN-RELEASING SYSTEM TRANSMEMBRANE PROTEIN LOLE"/>
    <property type="match status" value="1"/>
</dbReference>
<organism evidence="11 12">
    <name type="scientific">Dasania phycosphaerae</name>
    <dbReference type="NCBI Taxonomy" id="2950436"/>
    <lineage>
        <taxon>Bacteria</taxon>
        <taxon>Pseudomonadati</taxon>
        <taxon>Pseudomonadota</taxon>
        <taxon>Gammaproteobacteria</taxon>
        <taxon>Cellvibrionales</taxon>
        <taxon>Spongiibacteraceae</taxon>
        <taxon>Dasania</taxon>
    </lineage>
</organism>
<dbReference type="InterPro" id="IPR003838">
    <property type="entry name" value="ABC3_permease_C"/>
</dbReference>
<dbReference type="Proteomes" id="UP001069090">
    <property type="component" value="Unassembled WGS sequence"/>
</dbReference>
<sequence length="412" mass="45149">MFKPCSFFIGLRYAGAKRRSQLVSFISLVSMLGMTVGVALLIVVLSVMNGFDKEMRERILGLVPHITISSHGEHSDWPAVESIIRQHPQVAAAAPFVQLGGMLLHGTDVESVMIYGIDVKREAQVSIIDQFIQPQALQQLDQQADSVIIGRALAQRLNLHSGDHVNIMIPQQSAQGKTQPIFKRLQLLEQFNTGTELDQSVILLSLASAQPLLAGNPSAQGLRLLLHNTFSAPRVAWEIEQNLPYGYSSRDWTRSHGNLYSAIQLSKQLVGLMLFIIIAVAAFNVVSALVMVVTDKQGDIAILRTLGASPRQVMMIFVVQGSLIGLVGTVFGVLLGLGLSASVGDMVAGLEQLLQYQFLNSDVYPVDYLPVDMRWWDVSLVAGTAFTMSILATIYPAWRAAKVRPAEALRYE</sequence>
<feature type="domain" description="ABC3 transporter permease C-terminal" evidence="9">
    <location>
        <begin position="272"/>
        <end position="403"/>
    </location>
</feature>
<proteinExistence type="inferred from homology"/>
<dbReference type="InterPro" id="IPR025857">
    <property type="entry name" value="MacB_PCD"/>
</dbReference>
<evidence type="ECO:0000256" key="2">
    <source>
        <dbReference type="ARBA" id="ARBA00005236"/>
    </source>
</evidence>
<feature type="transmembrane region" description="Helical" evidence="8">
    <location>
        <begin position="22"/>
        <end position="48"/>
    </location>
</feature>
<evidence type="ECO:0000256" key="8">
    <source>
        <dbReference type="SAM" id="Phobius"/>
    </source>
</evidence>
<evidence type="ECO:0000256" key="5">
    <source>
        <dbReference type="ARBA" id="ARBA00022692"/>
    </source>
</evidence>
<dbReference type="GO" id="GO:0042953">
    <property type="term" value="P:lipoprotein transport"/>
    <property type="evidence" value="ECO:0007669"/>
    <property type="project" value="InterPro"/>
</dbReference>
<keyword evidence="7 8" id="KW-0472">Membrane</keyword>
<keyword evidence="3" id="KW-0813">Transport</keyword>
<dbReference type="EMBL" id="JAPTGG010000002">
    <property type="protein sequence ID" value="MCZ0864327.1"/>
    <property type="molecule type" value="Genomic_DNA"/>
</dbReference>
<evidence type="ECO:0000259" key="10">
    <source>
        <dbReference type="Pfam" id="PF12704"/>
    </source>
</evidence>
<dbReference type="InterPro" id="IPR051447">
    <property type="entry name" value="Lipoprotein-release_system"/>
</dbReference>
<evidence type="ECO:0000259" key="9">
    <source>
        <dbReference type="Pfam" id="PF02687"/>
    </source>
</evidence>
<keyword evidence="11" id="KW-0449">Lipoprotein</keyword>
<accession>A0A9J6RJE6</accession>
<feature type="transmembrane region" description="Helical" evidence="8">
    <location>
        <begin position="269"/>
        <end position="293"/>
    </location>
</feature>
<dbReference type="GO" id="GO:0098797">
    <property type="term" value="C:plasma membrane protein complex"/>
    <property type="evidence" value="ECO:0007669"/>
    <property type="project" value="TreeGrafter"/>
</dbReference>
<reference evidence="11 12" key="1">
    <citation type="submission" date="2022-12" db="EMBL/GenBank/DDBJ databases">
        <title>Dasania phycosphaerae sp. nov., isolated from particulate material of the south coast of Korea.</title>
        <authorList>
            <person name="Jiang Y."/>
        </authorList>
    </citation>
    <scope>NUCLEOTIDE SEQUENCE [LARGE SCALE GENOMIC DNA]</scope>
    <source>
        <strain evidence="11 12">GY-19</strain>
    </source>
</reference>
<keyword evidence="5 8" id="KW-0812">Transmembrane</keyword>
<comment type="subcellular location">
    <subcellularLocation>
        <location evidence="1">Cell membrane</location>
        <topology evidence="1">Multi-pass membrane protein</topology>
    </subcellularLocation>
</comment>
<feature type="transmembrane region" description="Helical" evidence="8">
    <location>
        <begin position="378"/>
        <end position="398"/>
    </location>
</feature>
<dbReference type="AlphaFoldDB" id="A0A9J6RJE6"/>
<gene>
    <name evidence="11" type="ORF">O0V09_03900</name>
</gene>
<dbReference type="GO" id="GO:0044874">
    <property type="term" value="P:lipoprotein localization to outer membrane"/>
    <property type="evidence" value="ECO:0007669"/>
    <property type="project" value="TreeGrafter"/>
</dbReference>
<evidence type="ECO:0000313" key="11">
    <source>
        <dbReference type="EMBL" id="MCZ0864327.1"/>
    </source>
</evidence>
<evidence type="ECO:0000256" key="7">
    <source>
        <dbReference type="ARBA" id="ARBA00023136"/>
    </source>
</evidence>
<comment type="similarity">
    <text evidence="2">Belongs to the ABC-4 integral membrane protein family. LolC/E subfamily.</text>
</comment>
<comment type="caution">
    <text evidence="11">The sequence shown here is derived from an EMBL/GenBank/DDBJ whole genome shotgun (WGS) entry which is preliminary data.</text>
</comment>
<dbReference type="Pfam" id="PF02687">
    <property type="entry name" value="FtsX"/>
    <property type="match status" value="1"/>
</dbReference>